<dbReference type="Pfam" id="PF08669">
    <property type="entry name" value="GCV_T_C"/>
    <property type="match status" value="1"/>
</dbReference>
<dbReference type="PANTHER" id="PTHR43757">
    <property type="entry name" value="AMINOMETHYLTRANSFERASE"/>
    <property type="match status" value="1"/>
</dbReference>
<dbReference type="InterPro" id="IPR006222">
    <property type="entry name" value="GCVT_N"/>
</dbReference>
<dbReference type="SUPFAM" id="SSF103025">
    <property type="entry name" value="Folate-binding domain"/>
    <property type="match status" value="1"/>
</dbReference>
<dbReference type="Gene3D" id="3.30.1360.120">
    <property type="entry name" value="Probable tRNA modification gtpase trme, domain 1"/>
    <property type="match status" value="1"/>
</dbReference>
<proteinExistence type="inferred from homology"/>
<dbReference type="InterPro" id="IPR028896">
    <property type="entry name" value="GcvT/YgfZ/DmdA"/>
</dbReference>
<name>A0A3B0MID9_THEAN</name>
<evidence type="ECO:0000313" key="5">
    <source>
        <dbReference type="EMBL" id="SVP89787.1"/>
    </source>
</evidence>
<feature type="domain" description="Aminomethyltransferase C-terminal" evidence="3">
    <location>
        <begin position="439"/>
        <end position="499"/>
    </location>
</feature>
<dbReference type="InterPro" id="IPR027266">
    <property type="entry name" value="TrmE/GcvT-like"/>
</dbReference>
<dbReference type="SUPFAM" id="SSF101790">
    <property type="entry name" value="Aminomethyltransferase beta-barrel domain"/>
    <property type="match status" value="1"/>
</dbReference>
<dbReference type="GO" id="GO:0005739">
    <property type="term" value="C:mitochondrion"/>
    <property type="evidence" value="ECO:0007669"/>
    <property type="project" value="TreeGrafter"/>
</dbReference>
<dbReference type="PANTHER" id="PTHR43757:SF2">
    <property type="entry name" value="AMINOMETHYLTRANSFERASE, MITOCHONDRIAL"/>
    <property type="match status" value="1"/>
</dbReference>
<dbReference type="EMBL" id="UIVT01000001">
    <property type="protein sequence ID" value="SVP88632.1"/>
    <property type="molecule type" value="Genomic_DNA"/>
</dbReference>
<protein>
    <submittedName>
        <fullName evidence="5">Glycine cleavage complex t-protein, putative</fullName>
    </submittedName>
</protein>
<evidence type="ECO:0000256" key="1">
    <source>
        <dbReference type="ARBA" id="ARBA00008609"/>
    </source>
</evidence>
<dbReference type="VEuPathDB" id="PiroplasmaDB:TA20635"/>
<dbReference type="InterPro" id="IPR029043">
    <property type="entry name" value="GcvT/YgfZ_C"/>
</dbReference>
<dbReference type="EMBL" id="UIVS01000001">
    <property type="protein sequence ID" value="SVP89787.1"/>
    <property type="molecule type" value="Genomic_DNA"/>
</dbReference>
<comment type="similarity">
    <text evidence="1">Belongs to the GcvT family.</text>
</comment>
<dbReference type="InterPro" id="IPR013977">
    <property type="entry name" value="GcvT_C"/>
</dbReference>
<dbReference type="Pfam" id="PF01571">
    <property type="entry name" value="GCV_T"/>
    <property type="match status" value="1"/>
</dbReference>
<dbReference type="AlphaFoldDB" id="A0A3B0MID9"/>
<gene>
    <name evidence="4" type="ORF">TAT_000049100</name>
    <name evidence="5" type="ORF">TAV_000048800</name>
</gene>
<evidence type="ECO:0000313" key="4">
    <source>
        <dbReference type="EMBL" id="SVP88632.1"/>
    </source>
</evidence>
<sequence length="672" mass="78036">MLFISKILRRNVVSTKINQNAVENQNKFGSKWFKSRGWSRDPLSTLGNIPQFQDEHLNHTIDSCVDLDRKIIKQIISLRNNKDENFENVSDNIDNEDNHSDSHYKSCLNESSTPTYRLGQDYLDILFNHRISQNPSKQLSDKINHILEYTSNYNHLSCVHLLTKIQSNNKNKELNIDKIDKPNDHDLSQFSDYFHLRQFSSLFHKYFTHSIKVYGLSPMSLNDVSHSFLLDSNGIVIDTCLVVKLDGFYLLTVNGNKKNVLLDYIGAYAVHLKGIGMDISVNPLENQTVVALYGPQSYDVLSKLLSEKSQEISIYEPDGSLEKPTSQYLRYFMKKRIVCYRVLDVEDGFEFVIPNEYRSEFEELLLSNELVKTIGFDTYDIARLESGIIRPDLDLTPESTPMHCSLMWNLDINKIRKRIVFGHKHLGRAMVDGVSKVRVGLISNKMITPSCTILTSSTRMPIGKITSSAFSPALGMYIAHCYVNCDYAKHDLPVVISIPRQPDDSVSKSKYKKYYRTGILKSFCRGTIVRLPFLKSRYQVKDQEKRPRNNSLVLNKKAEESCISKEIIKEKSRETPKTRKQIWKDVIRNHRKKLNKTLEMACNKWEEINEESINNEIEEKEGTHEFKITERINIIPEAKIDLKDVLEYYKARHDVEVTHRHRRYRPIQYTIN</sequence>
<evidence type="ECO:0000259" key="3">
    <source>
        <dbReference type="Pfam" id="PF08669"/>
    </source>
</evidence>
<feature type="domain" description="GCVT N-terminal" evidence="2">
    <location>
        <begin position="216"/>
        <end position="414"/>
    </location>
</feature>
<organism evidence="5">
    <name type="scientific">Theileria annulata</name>
    <dbReference type="NCBI Taxonomy" id="5874"/>
    <lineage>
        <taxon>Eukaryota</taxon>
        <taxon>Sar</taxon>
        <taxon>Alveolata</taxon>
        <taxon>Apicomplexa</taxon>
        <taxon>Aconoidasida</taxon>
        <taxon>Piroplasmida</taxon>
        <taxon>Theileriidae</taxon>
        <taxon>Theileria</taxon>
    </lineage>
</organism>
<reference evidence="5" key="1">
    <citation type="submission" date="2018-07" db="EMBL/GenBank/DDBJ databases">
        <authorList>
            <person name="Quirk P.G."/>
            <person name="Krulwich T.A."/>
        </authorList>
    </citation>
    <scope>NUCLEOTIDE SEQUENCE</scope>
    <source>
        <strain evidence="5">Anand</strain>
    </source>
</reference>
<evidence type="ECO:0000259" key="2">
    <source>
        <dbReference type="Pfam" id="PF01571"/>
    </source>
</evidence>
<accession>A0A3B0MID9</accession>